<proteinExistence type="predicted"/>
<dbReference type="GO" id="GO:0005975">
    <property type="term" value="P:carbohydrate metabolic process"/>
    <property type="evidence" value="ECO:0007669"/>
    <property type="project" value="InterPro"/>
</dbReference>
<dbReference type="SUPFAM" id="SSF52518">
    <property type="entry name" value="Thiamin diphosphate-binding fold (THDP-binding)"/>
    <property type="match status" value="2"/>
</dbReference>
<evidence type="ECO:0000313" key="2">
    <source>
        <dbReference type="EMBL" id="RDI73532.1"/>
    </source>
</evidence>
<dbReference type="EMBL" id="QQZY01000008">
    <property type="protein sequence ID" value="RDI73532.1"/>
    <property type="molecule type" value="Genomic_DNA"/>
</dbReference>
<keyword evidence="3" id="KW-1185">Reference proteome</keyword>
<dbReference type="InterPro" id="IPR029061">
    <property type="entry name" value="THDP-binding"/>
</dbReference>
<dbReference type="Pfam" id="PF03894">
    <property type="entry name" value="XFP"/>
    <property type="match status" value="1"/>
</dbReference>
<evidence type="ECO:0000313" key="3">
    <source>
        <dbReference type="Proteomes" id="UP000254134"/>
    </source>
</evidence>
<dbReference type="Pfam" id="PF09364">
    <property type="entry name" value="XFP_N"/>
    <property type="match status" value="2"/>
</dbReference>
<dbReference type="PANTHER" id="PTHR31273:SF0">
    <property type="entry name" value="PHOSPHOKETOLASE-RELATED"/>
    <property type="match status" value="1"/>
</dbReference>
<feature type="domain" description="Xylulose 5-phosphate/Fructose 6-phosphate phosphoketolase N-terminal" evidence="1">
    <location>
        <begin position="3"/>
        <end position="226"/>
    </location>
</feature>
<reference evidence="3" key="2">
    <citation type="journal article" date="2019" name="MicrobiologyOpen">
        <title>High-quality draft genome sequence of Gaiella occulta isolated from a 150 meter deep mineral water borehole and comparison with the genome sequences of other deep-branching lineages of the phylum Actinobacteria.</title>
        <authorList>
            <person name="Severino R."/>
            <person name="Froufe H.J.C."/>
            <person name="Barroso C."/>
            <person name="Albuquerque L."/>
            <person name="Lobo-da-Cunha A."/>
            <person name="da Costa M.S."/>
            <person name="Egas C."/>
        </authorList>
    </citation>
    <scope>NUCLEOTIDE SEQUENCE [LARGE SCALE GENOMIC DNA]</scope>
    <source>
        <strain evidence="3">F2-233</strain>
    </source>
</reference>
<dbReference type="InterPro" id="IPR005593">
    <property type="entry name" value="Xul5P/Fru6P_PKetolase"/>
</dbReference>
<dbReference type="InterPro" id="IPR018970">
    <property type="entry name" value="Xul5P/Fru6P_PKetolase_N"/>
</dbReference>
<sequence>MLDYVALCLLHLVDNPSRERPLGSEDVKPRVSGHWGCVPGITRLLASLTDASATLAVTPRVVLGTGHAGAAWLAWSFYCGALAARGYPPTRDGLVTLCRDFGTVMPTEISADWPGVAWAGGALGHALGVAQGISVASPEPVVVIIGDGEFETGSTLASLLAPIEAPRARQPLVLVNLNAQRMTGSSILGRLTPGERRALVEPLGWATTEVTSSDLDGLSRQIVAGLSHADRPHLIMLRSEKGEGAPPLPDGTVTVGTPRVHKAPMRRLSTAAAVEWLDGWLELYQPQTRFNADGRLRVQSRLADHARLIVEKSGPTLVMGDAGNAGSSKLAMSNRSGKRSDASTISHGLVEIAAAKAGLVVACPDELESNQLEALRQTGHNVYEQLSEEQCVTYAMGATLAGQPAWFISYIGFMLYANPILNQHFLQISSRRQRDQNAVQLARLTIILTSLGWSNVYSHRDDSGLAMLTSLPPGLCSFLLPHDAHDIYDSLDQSGTPVECVVYDKWEPPSPPADDIDHLGVKHWYLGDASGSGSDIGLIVLGNSHTRTALEAALVLSQKTPVHVSAPTRLVLAEKGLQEAATNSIVVSSFSRAITESMLHWIPIELPSQPLMRVLVNSQDAVTAEAVRRASRCRVSDLVTAGEQLIG</sequence>
<protein>
    <submittedName>
        <fullName evidence="2">XFP N-terminal domain-containing protein</fullName>
    </submittedName>
</protein>
<feature type="domain" description="Xylulose 5-phosphate/Fructose 6-phosphate phosphoketolase N-terminal" evidence="1">
    <location>
        <begin position="234"/>
        <end position="297"/>
    </location>
</feature>
<gene>
    <name evidence="2" type="ORF">Gocc_2673</name>
</gene>
<dbReference type="AlphaFoldDB" id="A0A7M2YTQ8"/>
<organism evidence="2 3">
    <name type="scientific">Gaiella occulta</name>
    <dbReference type="NCBI Taxonomy" id="1002870"/>
    <lineage>
        <taxon>Bacteria</taxon>
        <taxon>Bacillati</taxon>
        <taxon>Actinomycetota</taxon>
        <taxon>Thermoleophilia</taxon>
        <taxon>Gaiellales</taxon>
        <taxon>Gaiellaceae</taxon>
        <taxon>Gaiella</taxon>
    </lineage>
</organism>
<dbReference type="GO" id="GO:0016832">
    <property type="term" value="F:aldehyde-lyase activity"/>
    <property type="evidence" value="ECO:0007669"/>
    <property type="project" value="InterPro"/>
</dbReference>
<reference evidence="2 3" key="1">
    <citation type="submission" date="2018-07" db="EMBL/GenBank/DDBJ databases">
        <title>High-quality-draft genome sequence of Gaiella occulta.</title>
        <authorList>
            <person name="Severino R."/>
            <person name="Froufe H.J.C."/>
            <person name="Rainey F.A."/>
            <person name="Barroso C."/>
            <person name="Albuquerque L."/>
            <person name="Lobo-Da-Cunha A."/>
            <person name="Da Costa M.S."/>
            <person name="Egas C."/>
        </authorList>
    </citation>
    <scope>NUCLEOTIDE SEQUENCE [LARGE SCALE GENOMIC DNA]</scope>
    <source>
        <strain evidence="2 3">F2-233</strain>
    </source>
</reference>
<dbReference type="GO" id="GO:0000287">
    <property type="term" value="F:magnesium ion binding"/>
    <property type="evidence" value="ECO:0007669"/>
    <property type="project" value="UniProtKB-ARBA"/>
</dbReference>
<name>A0A7M2YTQ8_9ACTN</name>
<dbReference type="PANTHER" id="PTHR31273">
    <property type="entry name" value="PHOSPHOKETOLASE-RELATED"/>
    <property type="match status" value="1"/>
</dbReference>
<evidence type="ECO:0000259" key="1">
    <source>
        <dbReference type="Pfam" id="PF09364"/>
    </source>
</evidence>
<accession>A0A7M2YTQ8</accession>
<comment type="caution">
    <text evidence="2">The sequence shown here is derived from an EMBL/GenBank/DDBJ whole genome shotgun (WGS) entry which is preliminary data.</text>
</comment>
<dbReference type="Proteomes" id="UP000254134">
    <property type="component" value="Unassembled WGS sequence"/>
</dbReference>
<dbReference type="Gene3D" id="3.40.50.970">
    <property type="match status" value="2"/>
</dbReference>